<feature type="transmembrane region" description="Helical" evidence="1">
    <location>
        <begin position="100"/>
        <end position="122"/>
    </location>
</feature>
<protein>
    <submittedName>
        <fullName evidence="2">HdeD family acid-resistance protein</fullName>
    </submittedName>
</protein>
<dbReference type="InterPro" id="IPR005325">
    <property type="entry name" value="DUF308_memb"/>
</dbReference>
<dbReference type="InterPro" id="IPR052712">
    <property type="entry name" value="Acid_resist_chaperone_HdeD"/>
</dbReference>
<organism evidence="2 3">
    <name type="scientific">Mucilaginibacter ximonensis</name>
    <dbReference type="NCBI Taxonomy" id="538021"/>
    <lineage>
        <taxon>Bacteria</taxon>
        <taxon>Pseudomonadati</taxon>
        <taxon>Bacteroidota</taxon>
        <taxon>Sphingobacteriia</taxon>
        <taxon>Sphingobacteriales</taxon>
        <taxon>Sphingobacteriaceae</taxon>
        <taxon>Mucilaginibacter</taxon>
    </lineage>
</organism>
<evidence type="ECO:0000313" key="2">
    <source>
        <dbReference type="EMBL" id="MFD2872882.1"/>
    </source>
</evidence>
<name>A0ABW5YDI5_9SPHI</name>
<keyword evidence="1" id="KW-0812">Transmembrane</keyword>
<dbReference type="RefSeq" id="WP_377185045.1">
    <property type="nucleotide sequence ID" value="NZ_JBHUPD010000002.1"/>
</dbReference>
<dbReference type="Proteomes" id="UP001597557">
    <property type="component" value="Unassembled WGS sequence"/>
</dbReference>
<evidence type="ECO:0000256" key="1">
    <source>
        <dbReference type="SAM" id="Phobius"/>
    </source>
</evidence>
<comment type="caution">
    <text evidence="2">The sequence shown here is derived from an EMBL/GenBank/DDBJ whole genome shotgun (WGS) entry which is preliminary data.</text>
</comment>
<dbReference type="PANTHER" id="PTHR34989">
    <property type="entry name" value="PROTEIN HDED"/>
    <property type="match status" value="1"/>
</dbReference>
<dbReference type="EMBL" id="JBHUPD010000002">
    <property type="protein sequence ID" value="MFD2872882.1"/>
    <property type="molecule type" value="Genomic_DNA"/>
</dbReference>
<keyword evidence="3" id="KW-1185">Reference proteome</keyword>
<feature type="transmembrane region" description="Helical" evidence="1">
    <location>
        <begin position="134"/>
        <end position="154"/>
    </location>
</feature>
<feature type="transmembrane region" description="Helical" evidence="1">
    <location>
        <begin position="17"/>
        <end position="35"/>
    </location>
</feature>
<keyword evidence="1" id="KW-1133">Transmembrane helix</keyword>
<feature type="transmembrane region" description="Helical" evidence="1">
    <location>
        <begin position="160"/>
        <end position="180"/>
    </location>
</feature>
<dbReference type="Pfam" id="PF03729">
    <property type="entry name" value="DUF308"/>
    <property type="match status" value="1"/>
</dbReference>
<keyword evidence="1" id="KW-0472">Membrane</keyword>
<dbReference type="PANTHER" id="PTHR34989:SF1">
    <property type="entry name" value="PROTEIN HDED"/>
    <property type="match status" value="1"/>
</dbReference>
<sequence length="190" mass="21421">MSAFGLKNNVTPDIRHWWLFPLSGLVLIALGIWIFTGQMIAYLSISLMFAIAILATGFMELTFVIFTKLASGFTRRALLGAFIDLFIGIYLWFYPLISLIVVPVALALWLILRGILAITSAWHLRRQNQEGWKWLLVCGALILLTGIILLADMIWGTEDIILHTGAGFLVAGLFRVYLGYRLRSFKVTRT</sequence>
<evidence type="ECO:0000313" key="3">
    <source>
        <dbReference type="Proteomes" id="UP001597557"/>
    </source>
</evidence>
<reference evidence="3" key="1">
    <citation type="journal article" date="2019" name="Int. J. Syst. Evol. Microbiol.">
        <title>The Global Catalogue of Microorganisms (GCM) 10K type strain sequencing project: providing services to taxonomists for standard genome sequencing and annotation.</title>
        <authorList>
            <consortium name="The Broad Institute Genomics Platform"/>
            <consortium name="The Broad Institute Genome Sequencing Center for Infectious Disease"/>
            <person name="Wu L."/>
            <person name="Ma J."/>
        </authorList>
    </citation>
    <scope>NUCLEOTIDE SEQUENCE [LARGE SCALE GENOMIC DNA]</scope>
    <source>
        <strain evidence="3">KCTC 22437</strain>
    </source>
</reference>
<gene>
    <name evidence="2" type="ORF">ACFS5N_10420</name>
</gene>
<proteinExistence type="predicted"/>
<accession>A0ABW5YDI5</accession>
<feature type="transmembrane region" description="Helical" evidence="1">
    <location>
        <begin position="41"/>
        <end position="65"/>
    </location>
</feature>